<dbReference type="AlphaFoldDB" id="A0A8B9S5Q9"/>
<keyword evidence="3" id="KW-0206">Cytoskeleton</keyword>
<dbReference type="InterPro" id="IPR018902">
    <property type="entry name" value="CMI2A-C-like_dom"/>
</dbReference>
<evidence type="ECO:0000256" key="1">
    <source>
        <dbReference type="ARBA" id="ARBA00004430"/>
    </source>
</evidence>
<keyword evidence="2" id="KW-0963">Cytoplasm</keyword>
<comment type="subcellular location">
    <subcellularLocation>
        <location evidence="1">Cytoplasm</location>
        <location evidence="1">Cytoskeleton</location>
        <location evidence="1">Cilium axoneme</location>
    </subcellularLocation>
</comment>
<evidence type="ECO:0000256" key="5">
    <source>
        <dbReference type="ARBA" id="ARBA00035661"/>
    </source>
</evidence>
<comment type="similarity">
    <text evidence="5">Belongs to the CIMIP2 family.</text>
</comment>
<evidence type="ECO:0000313" key="8">
    <source>
        <dbReference type="Ensembl" id="ENSAOWP00000006328.1"/>
    </source>
</evidence>
<proteinExistence type="inferred from homology"/>
<dbReference type="Proteomes" id="UP000694424">
    <property type="component" value="Unplaced"/>
</dbReference>
<evidence type="ECO:0000256" key="4">
    <source>
        <dbReference type="ARBA" id="ARBA00023273"/>
    </source>
</evidence>
<evidence type="ECO:0000313" key="9">
    <source>
        <dbReference type="Proteomes" id="UP000694424"/>
    </source>
</evidence>
<sequence length="204" mass="23958">MSPGVFTECTYRSCLWCEKQAPSSQQAPHRTHALPRRYRRHVPNITFSFGDTSRNATMKYLQDFWSTATERSHQLPTLSSSRPAPACRARGWHQRPCIPLHSQSSLGTSRVEELRTFYQLSQQHQEFYRDKTGTLHVVPYFALPAKEKERYPHPLDLPPLSGKTRWHLFRVSPENLRTYRTFPSGKRVTSQERETSRDIYFFEL</sequence>
<name>A0A8B9S5Q9_APTOW</name>
<evidence type="ECO:0000256" key="2">
    <source>
        <dbReference type="ARBA" id="ARBA00022490"/>
    </source>
</evidence>
<dbReference type="GO" id="GO:0015630">
    <property type="term" value="C:microtubule cytoskeleton"/>
    <property type="evidence" value="ECO:0007669"/>
    <property type="project" value="UniProtKB-ARBA"/>
</dbReference>
<reference evidence="8" key="1">
    <citation type="submission" date="2025-08" db="UniProtKB">
        <authorList>
            <consortium name="Ensembl"/>
        </authorList>
    </citation>
    <scope>IDENTIFICATION</scope>
</reference>
<organism evidence="8 9">
    <name type="scientific">Apteryx owenii</name>
    <name type="common">Little spotted kiwi</name>
    <dbReference type="NCBI Taxonomy" id="8824"/>
    <lineage>
        <taxon>Eukaryota</taxon>
        <taxon>Metazoa</taxon>
        <taxon>Chordata</taxon>
        <taxon>Craniata</taxon>
        <taxon>Vertebrata</taxon>
        <taxon>Euteleostomi</taxon>
        <taxon>Archelosauria</taxon>
        <taxon>Archosauria</taxon>
        <taxon>Dinosauria</taxon>
        <taxon>Saurischia</taxon>
        <taxon>Theropoda</taxon>
        <taxon>Coelurosauria</taxon>
        <taxon>Aves</taxon>
        <taxon>Palaeognathae</taxon>
        <taxon>Apterygiformes</taxon>
        <taxon>Apterygidae</taxon>
        <taxon>Apteryx</taxon>
    </lineage>
</organism>
<dbReference type="Ensembl" id="ENSAOWT00000007162.1">
    <property type="protein sequence ID" value="ENSAOWP00000006328.1"/>
    <property type="gene ID" value="ENSAOWG00000004357.1"/>
</dbReference>
<keyword evidence="9" id="KW-1185">Reference proteome</keyword>
<evidence type="ECO:0000259" key="7">
    <source>
        <dbReference type="Pfam" id="PF10629"/>
    </source>
</evidence>
<keyword evidence="4" id="KW-0966">Cell projection</keyword>
<feature type="domain" description="Ciliary microtubule inner protein 2A-C-like" evidence="7">
    <location>
        <begin position="38"/>
        <end position="83"/>
    </location>
</feature>
<dbReference type="GO" id="GO:0005930">
    <property type="term" value="C:axoneme"/>
    <property type="evidence" value="ECO:0007669"/>
    <property type="project" value="UniProtKB-SubCell"/>
</dbReference>
<protein>
    <recommendedName>
        <fullName evidence="6">Ciliary microtubule inner protein 2C</fullName>
    </recommendedName>
</protein>
<accession>A0A8B9S5Q9</accession>
<evidence type="ECO:0000256" key="3">
    <source>
        <dbReference type="ARBA" id="ARBA00023212"/>
    </source>
</evidence>
<evidence type="ECO:0000256" key="6">
    <source>
        <dbReference type="ARBA" id="ARBA00041160"/>
    </source>
</evidence>
<dbReference type="PANTHER" id="PTHR34924">
    <property type="entry name" value="UPF0573 PROTEIN C2ORF70"/>
    <property type="match status" value="1"/>
</dbReference>
<dbReference type="PANTHER" id="PTHR34924:SF1">
    <property type="entry name" value="PROTEIN FAM166C"/>
    <property type="match status" value="1"/>
</dbReference>
<dbReference type="Pfam" id="PF10629">
    <property type="entry name" value="CMI2B-like"/>
    <property type="match status" value="1"/>
</dbReference>
<dbReference type="InterPro" id="IPR052329">
    <property type="entry name" value="CIMIP2C"/>
</dbReference>
<reference evidence="8" key="2">
    <citation type="submission" date="2025-09" db="UniProtKB">
        <authorList>
            <consortium name="Ensembl"/>
        </authorList>
    </citation>
    <scope>IDENTIFICATION</scope>
</reference>